<dbReference type="InterPro" id="IPR001055">
    <property type="entry name" value="Adrenodoxin-like"/>
</dbReference>
<evidence type="ECO:0000256" key="3">
    <source>
        <dbReference type="ARBA" id="ARBA00022723"/>
    </source>
</evidence>
<dbReference type="PROSITE" id="PS51085">
    <property type="entry name" value="2FE2S_FER_2"/>
    <property type="match status" value="1"/>
</dbReference>
<dbReference type="InterPro" id="IPR018298">
    <property type="entry name" value="Adrenodoxin_Fe-S_BS"/>
</dbReference>
<keyword evidence="9" id="KW-1185">Reference proteome</keyword>
<dbReference type="GO" id="GO:0051537">
    <property type="term" value="F:2 iron, 2 sulfur cluster binding"/>
    <property type="evidence" value="ECO:0007669"/>
    <property type="project" value="UniProtKB-KW"/>
</dbReference>
<evidence type="ECO:0000256" key="6">
    <source>
        <dbReference type="ARBA" id="ARBA00034078"/>
    </source>
</evidence>
<dbReference type="GO" id="GO:0046872">
    <property type="term" value="F:metal ion binding"/>
    <property type="evidence" value="ECO:0007669"/>
    <property type="project" value="UniProtKB-KW"/>
</dbReference>
<gene>
    <name evidence="8" type="ORF">ME5_01372</name>
</gene>
<evidence type="ECO:0000256" key="2">
    <source>
        <dbReference type="ARBA" id="ARBA00022714"/>
    </source>
</evidence>
<accession>J0QSH5</accession>
<dbReference type="GO" id="GO:0009055">
    <property type="term" value="F:electron transfer activity"/>
    <property type="evidence" value="ECO:0007669"/>
    <property type="project" value="TreeGrafter"/>
</dbReference>
<dbReference type="PANTHER" id="PTHR23426">
    <property type="entry name" value="FERREDOXIN/ADRENODOXIN"/>
    <property type="match status" value="1"/>
</dbReference>
<keyword evidence="4" id="KW-0408">Iron</keyword>
<dbReference type="CDD" id="cd00207">
    <property type="entry name" value="fer2"/>
    <property type="match status" value="1"/>
</dbReference>
<dbReference type="STRING" id="1094558.ME5_01372"/>
<dbReference type="HOGENOM" id="CLU_082632_5_1_5"/>
<dbReference type="Gene3D" id="3.10.20.30">
    <property type="match status" value="1"/>
</dbReference>
<dbReference type="SUPFAM" id="SSF54292">
    <property type="entry name" value="2Fe-2S ferredoxin-like"/>
    <property type="match status" value="1"/>
</dbReference>
<name>J0QSH5_9HYPH</name>
<dbReference type="eggNOG" id="COG0633">
    <property type="taxonomic scope" value="Bacteria"/>
</dbReference>
<protein>
    <recommendedName>
        <fullName evidence="7">2Fe-2S ferredoxin-type domain-containing protein</fullName>
    </recommendedName>
</protein>
<sequence>MLGCFLLIKVIFITDSDGKEFIVNCPSGKTLMEVAYKNNIPGIIAECGGACACATCHVIIDDDWIEHVELPNSMEDDMLDFAYDRQENSRLSCQIKLDERLNGLIVHIPPKQN</sequence>
<dbReference type="PANTHER" id="PTHR23426:SF65">
    <property type="entry name" value="FERREDOXIN-2, MITOCHONDRIAL"/>
    <property type="match status" value="1"/>
</dbReference>
<evidence type="ECO:0000256" key="1">
    <source>
        <dbReference type="ARBA" id="ARBA00010914"/>
    </source>
</evidence>
<keyword evidence="2" id="KW-0001">2Fe-2S</keyword>
<evidence type="ECO:0000256" key="4">
    <source>
        <dbReference type="ARBA" id="ARBA00023004"/>
    </source>
</evidence>
<keyword evidence="3" id="KW-0479">Metal-binding</keyword>
<evidence type="ECO:0000313" key="9">
    <source>
        <dbReference type="Proteomes" id="UP000008952"/>
    </source>
</evidence>
<organism evidence="8 9">
    <name type="scientific">Bartonella tamiae Th239</name>
    <dbReference type="NCBI Taxonomy" id="1094558"/>
    <lineage>
        <taxon>Bacteria</taxon>
        <taxon>Pseudomonadati</taxon>
        <taxon>Pseudomonadota</taxon>
        <taxon>Alphaproteobacteria</taxon>
        <taxon>Hyphomicrobiales</taxon>
        <taxon>Bartonellaceae</taxon>
        <taxon>Bartonella</taxon>
    </lineage>
</organism>
<dbReference type="PROSITE" id="PS00814">
    <property type="entry name" value="ADX"/>
    <property type="match status" value="1"/>
</dbReference>
<dbReference type="Pfam" id="PF00111">
    <property type="entry name" value="Fer2"/>
    <property type="match status" value="1"/>
</dbReference>
<evidence type="ECO:0000259" key="7">
    <source>
        <dbReference type="PROSITE" id="PS51085"/>
    </source>
</evidence>
<keyword evidence="5" id="KW-0411">Iron-sulfur</keyword>
<comment type="similarity">
    <text evidence="1">Belongs to the adrenodoxin/putidaredoxin family.</text>
</comment>
<dbReference type="PATRIC" id="fig|1094558.3.peg.1473"/>
<dbReference type="InterPro" id="IPR001041">
    <property type="entry name" value="2Fe-2S_ferredoxin-type"/>
</dbReference>
<comment type="cofactor">
    <cofactor evidence="6">
        <name>[2Fe-2S] cluster</name>
        <dbReference type="ChEBI" id="CHEBI:190135"/>
    </cofactor>
</comment>
<evidence type="ECO:0000256" key="5">
    <source>
        <dbReference type="ARBA" id="ARBA00023014"/>
    </source>
</evidence>
<dbReference type="InterPro" id="IPR012675">
    <property type="entry name" value="Beta-grasp_dom_sf"/>
</dbReference>
<dbReference type="PRINTS" id="PR00355">
    <property type="entry name" value="ADRENODOXIN"/>
</dbReference>
<evidence type="ECO:0000313" key="8">
    <source>
        <dbReference type="EMBL" id="EJF88821.1"/>
    </source>
</evidence>
<dbReference type="GO" id="GO:0140647">
    <property type="term" value="P:P450-containing electron transport chain"/>
    <property type="evidence" value="ECO:0007669"/>
    <property type="project" value="InterPro"/>
</dbReference>
<dbReference type="InterPro" id="IPR036010">
    <property type="entry name" value="2Fe-2S_ferredoxin-like_sf"/>
</dbReference>
<reference evidence="8 9" key="1">
    <citation type="submission" date="2012-03" db="EMBL/GenBank/DDBJ databases">
        <title>The Genome Sequence of Bartonella tamiae Th239.</title>
        <authorList>
            <consortium name="The Broad Institute Genome Sequencing Platform"/>
            <consortium name="The Broad Institute Genome Sequencing Center for Infectious Disease"/>
            <person name="Feldgarden M."/>
            <person name="Kirby J."/>
            <person name="Kosoy M."/>
            <person name="Birtles R."/>
            <person name="Probert W.S."/>
            <person name="Chiaraviglio L."/>
            <person name="Young S.K."/>
            <person name="Zeng Q."/>
            <person name="Gargeya S."/>
            <person name="Fitzgerald M."/>
            <person name="Haas B."/>
            <person name="Abouelleil A."/>
            <person name="Alvarado L."/>
            <person name="Arachchi H.M."/>
            <person name="Berlin A."/>
            <person name="Chapman S.B."/>
            <person name="Gearin G."/>
            <person name="Goldberg J."/>
            <person name="Griggs A."/>
            <person name="Gujja S."/>
            <person name="Hansen M."/>
            <person name="Heiman D."/>
            <person name="Howarth C."/>
            <person name="Larimer J."/>
            <person name="Lui A."/>
            <person name="MacDonald P.J.P."/>
            <person name="McCowen C."/>
            <person name="Montmayeur A."/>
            <person name="Murphy C."/>
            <person name="Neiman D."/>
            <person name="Pearson M."/>
            <person name="Priest M."/>
            <person name="Roberts A."/>
            <person name="Saif S."/>
            <person name="Shea T."/>
            <person name="Sisk P."/>
            <person name="Stolte C."/>
            <person name="Sykes S."/>
            <person name="Wortman J."/>
            <person name="Nusbaum C."/>
            <person name="Birren B."/>
        </authorList>
    </citation>
    <scope>NUCLEOTIDE SEQUENCE [LARGE SCALE GENOMIC DNA]</scope>
    <source>
        <strain evidence="8 9">Th239</strain>
    </source>
</reference>
<dbReference type="AlphaFoldDB" id="J0QSH5"/>
<comment type="caution">
    <text evidence="8">The sequence shown here is derived from an EMBL/GenBank/DDBJ whole genome shotgun (WGS) entry which is preliminary data.</text>
</comment>
<dbReference type="EMBL" id="AIMB01000008">
    <property type="protein sequence ID" value="EJF88821.1"/>
    <property type="molecule type" value="Genomic_DNA"/>
</dbReference>
<feature type="domain" description="2Fe-2S ferredoxin-type" evidence="7">
    <location>
        <begin position="8"/>
        <end position="112"/>
    </location>
</feature>
<dbReference type="OrthoDB" id="9799640at2"/>
<dbReference type="Proteomes" id="UP000008952">
    <property type="component" value="Unassembled WGS sequence"/>
</dbReference>
<proteinExistence type="inferred from homology"/>